<dbReference type="PANTHER" id="PTHR42938:SF25">
    <property type="entry name" value="D-ISOMER SPECIFIC 2-HYDROXYACID DEHYDROGENASE FAMILY PROTEIN"/>
    <property type="match status" value="1"/>
</dbReference>
<evidence type="ECO:0000259" key="4">
    <source>
        <dbReference type="Pfam" id="PF02826"/>
    </source>
</evidence>
<sequence>MESRDWPWTRGWFWRHRTMKILFCDRSFADARHCLERRLPGDRILFCPKDRIHEFIGDVDVAIPLMSQLTRELIFKGKKLRLIQQFGVGLEGVDLEAAAERDIPVANVPSEKTGNAASVAEWVIFLMLALARDFPGQLKNIQARKLGVPTGKTLFGKKVGIVGMGQLGKAIAERLKALGMEVRAVKRRLSGGEDLSRLVDFLGGPEALDELLKVADFVVLAVPLASDTRGLIGKRELGLMKRTAYLINVSRGPVIDYGSLLEALANGQIAGVGLDVFWHEPIDPKDPLFRYNVVASPHIAGVTDFSLDAIAAEVAENIHRLRTGRSLKYTVSSA</sequence>
<feature type="domain" description="D-isomer specific 2-hydroxyacid dehydrogenase NAD-binding" evidence="4">
    <location>
        <begin position="125"/>
        <end position="300"/>
    </location>
</feature>
<dbReference type="AlphaFoldDB" id="A0A832A0D1"/>
<gene>
    <name evidence="5" type="ORF">ENS06_13300</name>
</gene>
<dbReference type="EMBL" id="DSTK01000039">
    <property type="protein sequence ID" value="HFK98282.1"/>
    <property type="molecule type" value="Genomic_DNA"/>
</dbReference>
<protein>
    <recommendedName>
        <fullName evidence="6">Lactate dehydrogenase</fullName>
    </recommendedName>
</protein>
<dbReference type="InterPro" id="IPR036291">
    <property type="entry name" value="NAD(P)-bd_dom_sf"/>
</dbReference>
<dbReference type="SUPFAM" id="SSF52283">
    <property type="entry name" value="Formate/glycerate dehydrogenase catalytic domain-like"/>
    <property type="match status" value="1"/>
</dbReference>
<dbReference type="SUPFAM" id="SSF51735">
    <property type="entry name" value="NAD(P)-binding Rossmann-fold domains"/>
    <property type="match status" value="1"/>
</dbReference>
<reference evidence="5" key="1">
    <citation type="journal article" date="2020" name="mSystems">
        <title>Genome- and Community-Level Interaction Insights into Carbon Utilization and Element Cycling Functions of Hydrothermarchaeota in Hydrothermal Sediment.</title>
        <authorList>
            <person name="Zhou Z."/>
            <person name="Liu Y."/>
            <person name="Xu W."/>
            <person name="Pan J."/>
            <person name="Luo Z.H."/>
            <person name="Li M."/>
        </authorList>
    </citation>
    <scope>NUCLEOTIDE SEQUENCE [LARGE SCALE GENOMIC DNA]</scope>
    <source>
        <strain evidence="5">SpSt-456</strain>
    </source>
</reference>
<keyword evidence="1 2" id="KW-0560">Oxidoreductase</keyword>
<comment type="caution">
    <text evidence="5">The sequence shown here is derived from an EMBL/GenBank/DDBJ whole genome shotgun (WGS) entry which is preliminary data.</text>
</comment>
<dbReference type="CDD" id="cd12175">
    <property type="entry name" value="2-Hacid_dh_11"/>
    <property type="match status" value="1"/>
</dbReference>
<dbReference type="PROSITE" id="PS00671">
    <property type="entry name" value="D_2_HYDROXYACID_DH_3"/>
    <property type="match status" value="1"/>
</dbReference>
<dbReference type="Pfam" id="PF00389">
    <property type="entry name" value="2-Hacid_dh"/>
    <property type="match status" value="1"/>
</dbReference>
<evidence type="ECO:0000259" key="3">
    <source>
        <dbReference type="Pfam" id="PF00389"/>
    </source>
</evidence>
<name>A0A832A0D1_9BACT</name>
<proteinExistence type="inferred from homology"/>
<dbReference type="Pfam" id="PF02826">
    <property type="entry name" value="2-Hacid_dh_C"/>
    <property type="match status" value="1"/>
</dbReference>
<evidence type="ECO:0000313" key="5">
    <source>
        <dbReference type="EMBL" id="HFK98282.1"/>
    </source>
</evidence>
<feature type="domain" description="D-isomer specific 2-hydroxyacid dehydrogenase catalytic" evidence="3">
    <location>
        <begin position="46"/>
        <end position="331"/>
    </location>
</feature>
<evidence type="ECO:0000256" key="2">
    <source>
        <dbReference type="RuleBase" id="RU003719"/>
    </source>
</evidence>
<dbReference type="PANTHER" id="PTHR42938">
    <property type="entry name" value="FORMATE DEHYDROGENASE 1"/>
    <property type="match status" value="1"/>
</dbReference>
<accession>A0A832A0D1</accession>
<evidence type="ECO:0008006" key="6">
    <source>
        <dbReference type="Google" id="ProtNLM"/>
    </source>
</evidence>
<dbReference type="Gene3D" id="3.40.50.720">
    <property type="entry name" value="NAD(P)-binding Rossmann-like Domain"/>
    <property type="match status" value="2"/>
</dbReference>
<dbReference type="InterPro" id="IPR029753">
    <property type="entry name" value="D-isomer_DH_CS"/>
</dbReference>
<comment type="similarity">
    <text evidence="2">Belongs to the D-isomer specific 2-hydroxyacid dehydrogenase family.</text>
</comment>
<dbReference type="GO" id="GO:0004617">
    <property type="term" value="F:phosphoglycerate dehydrogenase activity"/>
    <property type="evidence" value="ECO:0007669"/>
    <property type="project" value="TreeGrafter"/>
</dbReference>
<evidence type="ECO:0000256" key="1">
    <source>
        <dbReference type="ARBA" id="ARBA00023002"/>
    </source>
</evidence>
<dbReference type="GO" id="GO:0051287">
    <property type="term" value="F:NAD binding"/>
    <property type="evidence" value="ECO:0007669"/>
    <property type="project" value="InterPro"/>
</dbReference>
<dbReference type="InterPro" id="IPR006140">
    <property type="entry name" value="D-isomer_DH_NAD-bd"/>
</dbReference>
<dbReference type="InterPro" id="IPR006139">
    <property type="entry name" value="D-isomer_2_OHA_DH_cat_dom"/>
</dbReference>
<organism evidence="5">
    <name type="scientific">Desulfacinum infernum</name>
    <dbReference type="NCBI Taxonomy" id="35837"/>
    <lineage>
        <taxon>Bacteria</taxon>
        <taxon>Pseudomonadati</taxon>
        <taxon>Thermodesulfobacteriota</taxon>
        <taxon>Syntrophobacteria</taxon>
        <taxon>Syntrophobacterales</taxon>
        <taxon>Syntrophobacteraceae</taxon>
        <taxon>Desulfacinum</taxon>
    </lineage>
</organism>